<evidence type="ECO:0000313" key="1">
    <source>
        <dbReference type="EMBL" id="MBK1871008.1"/>
    </source>
</evidence>
<organism evidence="1 2">
    <name type="scientific">Taklimakanibacter albus</name>
    <dbReference type="NCBI Taxonomy" id="2800327"/>
    <lineage>
        <taxon>Bacteria</taxon>
        <taxon>Pseudomonadati</taxon>
        <taxon>Pseudomonadota</taxon>
        <taxon>Alphaproteobacteria</taxon>
        <taxon>Hyphomicrobiales</taxon>
        <taxon>Aestuariivirgaceae</taxon>
        <taxon>Taklimakanibacter</taxon>
    </lineage>
</organism>
<keyword evidence="2" id="KW-1185">Reference proteome</keyword>
<reference evidence="1" key="1">
    <citation type="submission" date="2021-01" db="EMBL/GenBank/DDBJ databases">
        <authorList>
            <person name="Sun Q."/>
        </authorList>
    </citation>
    <scope>NUCLEOTIDE SEQUENCE</scope>
    <source>
        <strain evidence="1">YIM B02566</strain>
    </source>
</reference>
<evidence type="ECO:0000313" key="2">
    <source>
        <dbReference type="Proteomes" id="UP000616151"/>
    </source>
</evidence>
<sequence length="250" mass="25232">MLDGDVSLLHYALVALAAFIAAIIGGVTGYGTGLLLPPVLVPIIGPQAVVPVIAVAALMTNSSRLVAFRTSFDAPRALLITLCAVPFCFIGAYLYTLLSGGHVAMLIGFVLILLVPVRRILTRLRGHLPNKGVAAAGAAYGLLVGGTTGSGVVLLSILLAAGLQGPAVIATDAGISIVIGAVKTLVFQSAGMLSLSSWIMAAVIGVAALPGAFIAKRLTHRLSLKAHTAILDAVVIVGGAILIVQGFSGS</sequence>
<dbReference type="EMBL" id="JAENHL010000008">
    <property type="protein sequence ID" value="MBK1871008.1"/>
    <property type="molecule type" value="Genomic_DNA"/>
</dbReference>
<comment type="caution">
    <text evidence="1">The sequence shown here is derived from an EMBL/GenBank/DDBJ whole genome shotgun (WGS) entry which is preliminary data.</text>
</comment>
<gene>
    <name evidence="1" type="ORF">JHL16_31875</name>
</gene>
<name>A0ACC5REG8_9HYPH</name>
<protein>
    <submittedName>
        <fullName evidence="1">Sulfite exporter TauE/SafE family protein</fullName>
    </submittedName>
</protein>
<proteinExistence type="predicted"/>
<dbReference type="Proteomes" id="UP000616151">
    <property type="component" value="Unassembled WGS sequence"/>
</dbReference>
<accession>A0ACC5REG8</accession>